<keyword evidence="1" id="KW-0732">Signal</keyword>
<feature type="signal peptide" evidence="1">
    <location>
        <begin position="1"/>
        <end position="17"/>
    </location>
</feature>
<dbReference type="AlphaFoldDB" id="A0A9W7CYM4"/>
<comment type="caution">
    <text evidence="2">The sequence shown here is derived from an EMBL/GenBank/DDBJ whole genome shotgun (WGS) entry which is preliminary data.</text>
</comment>
<gene>
    <name evidence="2" type="ORF">Pfra01_001487500</name>
</gene>
<sequence length="127" mass="14146">MVFFYLLLLKAFSAIKSDTTGFIRKHSLNGSTVKCKYLIPLLKRIFHVMLSVGSAFPVTSYFRSSQPYIKQQDSNSGDKSTSGFLIAKFDRLESHNAYLQFDVSFDPFGAIFTIQQATGGSEVKGPT</sequence>
<proteinExistence type="predicted"/>
<reference evidence="2" key="1">
    <citation type="submission" date="2023-04" db="EMBL/GenBank/DDBJ databases">
        <title>Phytophthora fragariaefolia NBRC 109709.</title>
        <authorList>
            <person name="Ichikawa N."/>
            <person name="Sato H."/>
            <person name="Tonouchi N."/>
        </authorList>
    </citation>
    <scope>NUCLEOTIDE SEQUENCE</scope>
    <source>
        <strain evidence="2">NBRC 109709</strain>
    </source>
</reference>
<accession>A0A9W7CYM4</accession>
<dbReference type="EMBL" id="BSXT01001580">
    <property type="protein sequence ID" value="GMF43691.1"/>
    <property type="molecule type" value="Genomic_DNA"/>
</dbReference>
<organism evidence="2 3">
    <name type="scientific">Phytophthora fragariaefolia</name>
    <dbReference type="NCBI Taxonomy" id="1490495"/>
    <lineage>
        <taxon>Eukaryota</taxon>
        <taxon>Sar</taxon>
        <taxon>Stramenopiles</taxon>
        <taxon>Oomycota</taxon>
        <taxon>Peronosporomycetes</taxon>
        <taxon>Peronosporales</taxon>
        <taxon>Peronosporaceae</taxon>
        <taxon>Phytophthora</taxon>
    </lineage>
</organism>
<name>A0A9W7CYM4_9STRA</name>
<evidence type="ECO:0000313" key="2">
    <source>
        <dbReference type="EMBL" id="GMF43691.1"/>
    </source>
</evidence>
<evidence type="ECO:0000313" key="3">
    <source>
        <dbReference type="Proteomes" id="UP001165121"/>
    </source>
</evidence>
<evidence type="ECO:0000256" key="1">
    <source>
        <dbReference type="SAM" id="SignalP"/>
    </source>
</evidence>
<keyword evidence="3" id="KW-1185">Reference proteome</keyword>
<dbReference type="Proteomes" id="UP001165121">
    <property type="component" value="Unassembled WGS sequence"/>
</dbReference>
<protein>
    <submittedName>
        <fullName evidence="2">Unnamed protein product</fullName>
    </submittedName>
</protein>
<feature type="chain" id="PRO_5040728079" evidence="1">
    <location>
        <begin position="18"/>
        <end position="127"/>
    </location>
</feature>